<feature type="domain" description="Choline/carnitine acyltransferase" evidence="4">
    <location>
        <begin position="90"/>
        <end position="302"/>
    </location>
</feature>
<evidence type="ECO:0000313" key="7">
    <source>
        <dbReference type="WBParaSite" id="ACOC_0000050201-mRNA-1"/>
    </source>
</evidence>
<reference evidence="7" key="1">
    <citation type="submission" date="2016-04" db="UniProtKB">
        <authorList>
            <consortium name="WormBaseParasite"/>
        </authorList>
    </citation>
    <scope>IDENTIFICATION</scope>
</reference>
<dbReference type="InterPro" id="IPR039551">
    <property type="entry name" value="Cho/carn_acyl_trans"/>
</dbReference>
<keyword evidence="2" id="KW-0808">Transferase</keyword>
<gene>
    <name evidence="5" type="ORF">ACOC_LOCUS503</name>
</gene>
<evidence type="ECO:0000259" key="4">
    <source>
        <dbReference type="Pfam" id="PF00755"/>
    </source>
</evidence>
<dbReference type="PANTHER" id="PTHR22589">
    <property type="entry name" value="CARNITINE O-ACYLTRANSFERASE"/>
    <property type="match status" value="1"/>
</dbReference>
<evidence type="ECO:0000313" key="6">
    <source>
        <dbReference type="Proteomes" id="UP000267027"/>
    </source>
</evidence>
<proteinExistence type="inferred from homology"/>
<dbReference type="WBParaSite" id="ACOC_0000050201-mRNA-1">
    <property type="protein sequence ID" value="ACOC_0000050201-mRNA-1"/>
    <property type="gene ID" value="ACOC_0000050201"/>
</dbReference>
<dbReference type="GO" id="GO:0008458">
    <property type="term" value="F:carnitine O-octanoyltransferase activity"/>
    <property type="evidence" value="ECO:0007669"/>
    <property type="project" value="TreeGrafter"/>
</dbReference>
<name>A0A0R3PAE5_ANGCS</name>
<sequence>MRFWEKIRNGTLPITRSRGRFWDMHQYYCLFNATRVPEFPIDRIYRYFKTEARMQWADKSWNIIVCKDGQVLLQGDVGFFSCFLIFIKQSFRVNLVRFEGYGNDLARKLNLYMDTVVQIALQLAFLRTHGSFAPIYETASTRKFYHGRTETVRGCTHEMVAFGQAIIDGQSKEEQQQLFFAAYEAHNKLMDDCMDGRGIDRHLYGLRKTLENFRIRGSLNIETPEIFTDEAWKVSGGDGNYLLSTSFSGYMADDEVGFYGFVTAMRPDGYGTFYRIGRNSVQLVITDWCQSKSNLSAYGENIKWSLTKLGSLFTYRAKL</sequence>
<protein>
    <submittedName>
        <fullName evidence="7">Carn_acyltransf domain-containing protein</fullName>
    </submittedName>
</protein>
<dbReference type="STRING" id="334426.A0A0R3PAE5"/>
<reference evidence="5 6" key="2">
    <citation type="submission" date="2018-11" db="EMBL/GenBank/DDBJ databases">
        <authorList>
            <consortium name="Pathogen Informatics"/>
        </authorList>
    </citation>
    <scope>NUCLEOTIDE SEQUENCE [LARGE SCALE GENOMIC DNA]</scope>
    <source>
        <strain evidence="5 6">Costa Rica</strain>
    </source>
</reference>
<dbReference type="Pfam" id="PF00755">
    <property type="entry name" value="Carn_acyltransf"/>
    <property type="match status" value="2"/>
</dbReference>
<feature type="domain" description="Choline/carnitine acyltransferase" evidence="4">
    <location>
        <begin position="1"/>
        <end position="51"/>
    </location>
</feature>
<evidence type="ECO:0000313" key="5">
    <source>
        <dbReference type="EMBL" id="VDM52088.1"/>
    </source>
</evidence>
<dbReference type="InterPro" id="IPR042231">
    <property type="entry name" value="Cho/carn_acyl_trans_2"/>
</dbReference>
<evidence type="ECO:0000256" key="3">
    <source>
        <dbReference type="ARBA" id="ARBA00023315"/>
    </source>
</evidence>
<dbReference type="OrthoDB" id="240216at2759"/>
<dbReference type="PANTHER" id="PTHR22589:SF67">
    <property type="entry name" value="PEROXISOMAL CARNITINE O-OCTANOYLTRANSFERASE"/>
    <property type="match status" value="1"/>
</dbReference>
<keyword evidence="6" id="KW-1185">Reference proteome</keyword>
<keyword evidence="3" id="KW-0012">Acyltransferase</keyword>
<dbReference type="Proteomes" id="UP000267027">
    <property type="component" value="Unassembled WGS sequence"/>
</dbReference>
<comment type="similarity">
    <text evidence="1">Belongs to the carnitine/choline acetyltransferase family.</text>
</comment>
<dbReference type="Gene3D" id="3.30.559.10">
    <property type="entry name" value="Chloramphenicol acetyltransferase-like domain"/>
    <property type="match status" value="1"/>
</dbReference>
<organism evidence="7">
    <name type="scientific">Angiostrongylus costaricensis</name>
    <name type="common">Nematode worm</name>
    <dbReference type="NCBI Taxonomy" id="334426"/>
    <lineage>
        <taxon>Eukaryota</taxon>
        <taxon>Metazoa</taxon>
        <taxon>Ecdysozoa</taxon>
        <taxon>Nematoda</taxon>
        <taxon>Chromadorea</taxon>
        <taxon>Rhabditida</taxon>
        <taxon>Rhabditina</taxon>
        <taxon>Rhabditomorpha</taxon>
        <taxon>Strongyloidea</taxon>
        <taxon>Metastrongylidae</taxon>
        <taxon>Angiostrongylus</taxon>
    </lineage>
</organism>
<dbReference type="InterPro" id="IPR000542">
    <property type="entry name" value="Carn_acyl_trans"/>
</dbReference>
<evidence type="ECO:0000256" key="2">
    <source>
        <dbReference type="ARBA" id="ARBA00022679"/>
    </source>
</evidence>
<evidence type="ECO:0000256" key="1">
    <source>
        <dbReference type="ARBA" id="ARBA00005232"/>
    </source>
</evidence>
<dbReference type="Gene3D" id="3.30.559.70">
    <property type="entry name" value="Choline/Carnitine o-acyltransferase, domain 2"/>
    <property type="match status" value="1"/>
</dbReference>
<dbReference type="InterPro" id="IPR023213">
    <property type="entry name" value="CAT-like_dom_sf"/>
</dbReference>
<dbReference type="EMBL" id="UYYA01000050">
    <property type="protein sequence ID" value="VDM52088.1"/>
    <property type="molecule type" value="Genomic_DNA"/>
</dbReference>
<accession>A0A0R3PAE5</accession>
<dbReference type="SUPFAM" id="SSF52777">
    <property type="entry name" value="CoA-dependent acyltransferases"/>
    <property type="match status" value="2"/>
</dbReference>
<dbReference type="GO" id="GO:0005777">
    <property type="term" value="C:peroxisome"/>
    <property type="evidence" value="ECO:0007669"/>
    <property type="project" value="TreeGrafter"/>
</dbReference>
<dbReference type="AlphaFoldDB" id="A0A0R3PAE5"/>